<dbReference type="RefSeq" id="WP_093331135.1">
    <property type="nucleotide sequence ID" value="NZ_FOAF01000011.1"/>
</dbReference>
<dbReference type="Pfam" id="PF01548">
    <property type="entry name" value="DEDD_Tnp_IS110"/>
    <property type="match status" value="1"/>
</dbReference>
<protein>
    <submittedName>
        <fullName evidence="3">Transposase</fullName>
    </submittedName>
</protein>
<dbReference type="InterPro" id="IPR047650">
    <property type="entry name" value="Transpos_IS110"/>
</dbReference>
<dbReference type="AlphaFoldDB" id="A0A1H7XY01"/>
<dbReference type="EMBL" id="FOAF01000011">
    <property type="protein sequence ID" value="SEM38593.1"/>
    <property type="molecule type" value="Genomic_DNA"/>
</dbReference>
<dbReference type="STRING" id="407022.SAMN05661044_05050"/>
<feature type="domain" description="Transposase IS116/IS110/IS902 C-terminal" evidence="2">
    <location>
        <begin position="203"/>
        <end position="288"/>
    </location>
</feature>
<feature type="domain" description="Transposase IS110-like N-terminal" evidence="1">
    <location>
        <begin position="8"/>
        <end position="152"/>
    </location>
</feature>
<evidence type="ECO:0000259" key="1">
    <source>
        <dbReference type="Pfam" id="PF01548"/>
    </source>
</evidence>
<dbReference type="GO" id="GO:0003677">
    <property type="term" value="F:DNA binding"/>
    <property type="evidence" value="ECO:0007669"/>
    <property type="project" value="InterPro"/>
</dbReference>
<sequence length="330" mass="38272">MKNWNVILGVDVSKLTLDISCAARKLHLKIENQSKGFSLFKKWCKTNAIHLQETLVVMEFTGGYEYRFMQFCESQSIAYTRISGLEIRNSMGMVRGKNDQVDSFRIGRYGEEKIKRLSPSKPLNTKILSIRQLLSFRKRLVREKAGLENTLQERRHMYAVNKGDTITRIIKSKIRTNQKYQLEIEKEIDAIITGEEEMSQNYRIITSIKGIGKVNAWMTIAYTENFTSFPDARKYAVFVGVIPFANTSGTSIKGRPRVSHLAHKELKQELNQAAKTAMQHDPEIHAYAERKQQTKCFNLVLNNVKFKLILRMFSLVKRRELYVENYKRAS</sequence>
<dbReference type="GO" id="GO:0004803">
    <property type="term" value="F:transposase activity"/>
    <property type="evidence" value="ECO:0007669"/>
    <property type="project" value="InterPro"/>
</dbReference>
<keyword evidence="4" id="KW-1185">Reference proteome</keyword>
<dbReference type="OrthoDB" id="964423at2"/>
<dbReference type="InterPro" id="IPR003346">
    <property type="entry name" value="Transposase_20"/>
</dbReference>
<dbReference type="InterPro" id="IPR002525">
    <property type="entry name" value="Transp_IS110-like_N"/>
</dbReference>
<evidence type="ECO:0000313" key="3">
    <source>
        <dbReference type="EMBL" id="SEM38593.1"/>
    </source>
</evidence>
<accession>A0A1H7XY01</accession>
<proteinExistence type="predicted"/>
<dbReference type="Proteomes" id="UP000199421">
    <property type="component" value="Unassembled WGS sequence"/>
</dbReference>
<dbReference type="GO" id="GO:0006313">
    <property type="term" value="P:DNA transposition"/>
    <property type="evidence" value="ECO:0007669"/>
    <property type="project" value="InterPro"/>
</dbReference>
<dbReference type="PANTHER" id="PTHR33055">
    <property type="entry name" value="TRANSPOSASE FOR INSERTION SEQUENCE ELEMENT IS1111A"/>
    <property type="match status" value="1"/>
</dbReference>
<reference evidence="4" key="1">
    <citation type="submission" date="2016-10" db="EMBL/GenBank/DDBJ databases">
        <authorList>
            <person name="Varghese N."/>
            <person name="Submissions S."/>
        </authorList>
    </citation>
    <scope>NUCLEOTIDE SEQUENCE [LARGE SCALE GENOMIC DNA]</scope>
    <source>
        <strain evidence="4">DSM 18733</strain>
    </source>
</reference>
<dbReference type="PANTHER" id="PTHR33055:SF3">
    <property type="entry name" value="PUTATIVE TRANSPOSASE FOR IS117-RELATED"/>
    <property type="match status" value="1"/>
</dbReference>
<evidence type="ECO:0000259" key="2">
    <source>
        <dbReference type="Pfam" id="PF02371"/>
    </source>
</evidence>
<evidence type="ECO:0000313" key="4">
    <source>
        <dbReference type="Proteomes" id="UP000199421"/>
    </source>
</evidence>
<dbReference type="Pfam" id="PF02371">
    <property type="entry name" value="Transposase_20"/>
    <property type="match status" value="1"/>
</dbReference>
<gene>
    <name evidence="3" type="ORF">SAMN05661044_05050</name>
</gene>
<organism evidence="3 4">
    <name type="scientific">Olivibacter domesticus</name>
    <name type="common">Pseudosphingobacterium domesticum</name>
    <dbReference type="NCBI Taxonomy" id="407022"/>
    <lineage>
        <taxon>Bacteria</taxon>
        <taxon>Pseudomonadati</taxon>
        <taxon>Bacteroidota</taxon>
        <taxon>Sphingobacteriia</taxon>
        <taxon>Sphingobacteriales</taxon>
        <taxon>Sphingobacteriaceae</taxon>
        <taxon>Olivibacter</taxon>
    </lineage>
</organism>
<name>A0A1H7XY01_OLID1</name>